<dbReference type="EMBL" id="LR589066">
    <property type="protein sequence ID" value="VTO95354.1"/>
    <property type="molecule type" value="Genomic_DNA"/>
</dbReference>
<sequence>MGRAGRRGNAGVLAAIAAITGQTPDSLEEAFRAATQADSDTSLATTEEVARVINLVRTRLGMAPAVDREALQGHLSALDALSEESGPAVESRDVRA</sequence>
<organism evidence="1">
    <name type="scientific">Mycobacterium riyadhense</name>
    <dbReference type="NCBI Taxonomy" id="486698"/>
    <lineage>
        <taxon>Bacteria</taxon>
        <taxon>Bacillati</taxon>
        <taxon>Actinomycetota</taxon>
        <taxon>Actinomycetes</taxon>
        <taxon>Mycobacteriales</taxon>
        <taxon>Mycobacteriaceae</taxon>
        <taxon>Mycobacterium</taxon>
    </lineage>
</organism>
<dbReference type="RefSeq" id="WP_204804590.1">
    <property type="nucleotide sequence ID" value="NZ_CAJMWM010000001.1"/>
</dbReference>
<protein>
    <submittedName>
        <fullName evidence="1">Uncharacterized protein</fullName>
    </submittedName>
</protein>
<name>A0A653ED26_9MYCO</name>
<dbReference type="AlphaFoldDB" id="A0A653ED26"/>
<gene>
    <name evidence="1" type="ORF">BIN_B_00832</name>
</gene>
<reference evidence="1" key="1">
    <citation type="submission" date="2019-05" db="EMBL/GenBank/DDBJ databases">
        <authorList>
            <person name="Naeem R."/>
            <person name="Antony C."/>
            <person name="Guan Q."/>
        </authorList>
    </citation>
    <scope>NUCLEOTIDE SEQUENCE</scope>
    <source>
        <strain evidence="1">2</strain>
    </source>
</reference>
<proteinExistence type="predicted"/>
<accession>A0A653ED26</accession>
<evidence type="ECO:0000313" key="1">
    <source>
        <dbReference type="EMBL" id="VTO95354.1"/>
    </source>
</evidence>